<feature type="signal peptide" evidence="1">
    <location>
        <begin position="1"/>
        <end position="21"/>
    </location>
</feature>
<comment type="caution">
    <text evidence="3">The sequence shown here is derived from an EMBL/GenBank/DDBJ whole genome shotgun (WGS) entry which is preliminary data.</text>
</comment>
<organism evidence="3 4">
    <name type="scientific">Mycobacterium haemophilum</name>
    <dbReference type="NCBI Taxonomy" id="29311"/>
    <lineage>
        <taxon>Bacteria</taxon>
        <taxon>Bacillati</taxon>
        <taxon>Actinomycetota</taxon>
        <taxon>Actinomycetes</taxon>
        <taxon>Mycobacteriales</taxon>
        <taxon>Mycobacteriaceae</taxon>
        <taxon>Mycobacterium</taxon>
    </lineage>
</organism>
<dbReference type="Proteomes" id="UP000036334">
    <property type="component" value="Unassembled WGS sequence"/>
</dbReference>
<dbReference type="Pfam" id="PF00144">
    <property type="entry name" value="Beta-lactamase"/>
    <property type="match status" value="1"/>
</dbReference>
<evidence type="ECO:0000313" key="4">
    <source>
        <dbReference type="Proteomes" id="UP000036334"/>
    </source>
</evidence>
<dbReference type="InterPro" id="IPR001466">
    <property type="entry name" value="Beta-lactam-related"/>
</dbReference>
<dbReference type="AlphaFoldDB" id="A0A0I9UML7"/>
<gene>
    <name evidence="3" type="ORF">ABH38_10410</name>
</gene>
<evidence type="ECO:0000313" key="3">
    <source>
        <dbReference type="EMBL" id="KLO36946.1"/>
    </source>
</evidence>
<evidence type="ECO:0000256" key="1">
    <source>
        <dbReference type="SAM" id="SignalP"/>
    </source>
</evidence>
<dbReference type="EMBL" id="LDPR01000007">
    <property type="protein sequence ID" value="KLO36946.1"/>
    <property type="molecule type" value="Genomic_DNA"/>
</dbReference>
<dbReference type="OrthoDB" id="3174977at2"/>
<protein>
    <recommendedName>
        <fullName evidence="2">Beta-lactamase-related domain-containing protein</fullName>
    </recommendedName>
</protein>
<dbReference type="InterPro" id="IPR050491">
    <property type="entry name" value="AmpC-like"/>
</dbReference>
<dbReference type="PROSITE" id="PS51257">
    <property type="entry name" value="PROKAR_LIPOPROTEIN"/>
    <property type="match status" value="1"/>
</dbReference>
<dbReference type="InterPro" id="IPR012338">
    <property type="entry name" value="Beta-lactam/transpept-like"/>
</dbReference>
<dbReference type="PATRIC" id="fig|29311.18.peg.3254"/>
<accession>A0A0I9UML7</accession>
<keyword evidence="1" id="KW-0732">Signal</keyword>
<dbReference type="PANTHER" id="PTHR46825">
    <property type="entry name" value="D-ALANYL-D-ALANINE-CARBOXYPEPTIDASE/ENDOPEPTIDASE AMPH"/>
    <property type="match status" value="1"/>
</dbReference>
<evidence type="ECO:0000259" key="2">
    <source>
        <dbReference type="Pfam" id="PF00144"/>
    </source>
</evidence>
<proteinExistence type="predicted"/>
<dbReference type="Gene3D" id="3.40.710.10">
    <property type="entry name" value="DD-peptidase/beta-lactamase superfamily"/>
    <property type="match status" value="1"/>
</dbReference>
<dbReference type="PANTHER" id="PTHR46825:SF9">
    <property type="entry name" value="BETA-LACTAMASE-RELATED DOMAIN-CONTAINING PROTEIN"/>
    <property type="match status" value="1"/>
</dbReference>
<feature type="chain" id="PRO_5038971822" description="Beta-lactamase-related domain-containing protein" evidence="1">
    <location>
        <begin position="22"/>
        <end position="359"/>
    </location>
</feature>
<keyword evidence="4" id="KW-1185">Reference proteome</keyword>
<dbReference type="SUPFAM" id="SSF56601">
    <property type="entry name" value="beta-lactamase/transpeptidase-like"/>
    <property type="match status" value="1"/>
</dbReference>
<feature type="domain" description="Beta-lactamase-related" evidence="2">
    <location>
        <begin position="49"/>
        <end position="352"/>
    </location>
</feature>
<dbReference type="STRING" id="1202450.B586_11285"/>
<name>A0A0I9UML7_9MYCO</name>
<reference evidence="3 4" key="1">
    <citation type="submission" date="2015-05" db="EMBL/GenBank/DDBJ databases">
        <title>Genome sequence of Mycobacterium haemophilum.</title>
        <authorList>
            <person name="Greninger A.L."/>
            <person name="Cunningham G."/>
            <person name="Miller S."/>
        </authorList>
    </citation>
    <scope>NUCLEOTIDE SEQUENCE [LARGE SCALE GENOMIC DNA]</scope>
    <source>
        <strain evidence="4">UC1</strain>
    </source>
</reference>
<sequence>MRRPLLLLAAVLLLSSCGSSGKTPAATTTTNDAVTRARSQRVLDDAIKVGAPGCSAAVGFKGRVVWTGVRGIANMSTGDPITTNTVFDIASVSKQFTATAVLLLAERGKLTLDDPLSRHVPELPPWAAAVTLAQLMHQTSGIPDYVGLLQADGFQYSDRTTEDQAMQALAAVPNLQFQPGAKFEYSNSNYLLLGEIVHRASTEPLPQFLDAEIFHPLGLAMVMDPVGEISNKAVSYEKGDDEYQATKPSWEQIGDGAIQTTPSQLVYWADNYRTGIVGGPELLDAQLSGSVETEPGGSDRYGAGIYLMANGTLEHDGTWAGFVTTFRISKDRLKSLAISCNTDKQDPEALADALGQLWM</sequence>